<dbReference type="Pfam" id="PF00049">
    <property type="entry name" value="Insulin"/>
    <property type="match status" value="1"/>
</dbReference>
<keyword evidence="5" id="KW-1015">Disulfide bond</keyword>
<evidence type="ECO:0000259" key="8">
    <source>
        <dbReference type="SMART" id="SM00078"/>
    </source>
</evidence>
<dbReference type="CDD" id="cd04366">
    <property type="entry name" value="IlGF_insulin_bombyxin_like"/>
    <property type="match status" value="1"/>
</dbReference>
<dbReference type="PROSITE" id="PS00262">
    <property type="entry name" value="INSULIN"/>
    <property type="match status" value="1"/>
</dbReference>
<dbReference type="Proteomes" id="UP001153292">
    <property type="component" value="Chromosome 23"/>
</dbReference>
<dbReference type="PANTHER" id="PTHR13647">
    <property type="entry name" value="INSULIN-LIKE PEPTIDE 2-RELATED"/>
    <property type="match status" value="1"/>
</dbReference>
<dbReference type="PANTHER" id="PTHR13647:SF4">
    <property type="entry name" value="INSULIN-LIKE PEPTIDE 1-RELATED"/>
    <property type="match status" value="1"/>
</dbReference>
<accession>A0ABN8B5L3</accession>
<name>A0ABN8B5L3_CHISP</name>
<dbReference type="EMBL" id="OU963916">
    <property type="protein sequence ID" value="CAH0403472.1"/>
    <property type="molecule type" value="Genomic_DNA"/>
</dbReference>
<sequence length="156" mass="17855">MKVQLICFITILSIVSSTYGKSSAQYFCGRRLANTLAVLCSYDEVSKRSSNSIESIFETNRDIYDDQESQKDLSSGELVQWSKFIESRRVKRDASKDSVQNELSEKETLDLKRNNLGANANDDWKMQMLQGFRHKRGVVAECCDQPCKLDELLTYC</sequence>
<evidence type="ECO:0000313" key="9">
    <source>
        <dbReference type="EMBL" id="CAH0403472.1"/>
    </source>
</evidence>
<gene>
    <name evidence="9" type="ORF">CHILSU_LOCUS6747</name>
</gene>
<dbReference type="InterPro" id="IPR016179">
    <property type="entry name" value="Insulin-like"/>
</dbReference>
<keyword evidence="10" id="KW-1185">Reference proteome</keyword>
<evidence type="ECO:0000256" key="6">
    <source>
        <dbReference type="RuleBase" id="RU000406"/>
    </source>
</evidence>
<evidence type="ECO:0000256" key="1">
    <source>
        <dbReference type="ARBA" id="ARBA00009034"/>
    </source>
</evidence>
<reference evidence="9" key="1">
    <citation type="submission" date="2021-12" db="EMBL/GenBank/DDBJ databases">
        <authorList>
            <person name="King R."/>
        </authorList>
    </citation>
    <scope>NUCLEOTIDE SEQUENCE</scope>
</reference>
<dbReference type="SMART" id="SM00078">
    <property type="entry name" value="IlGF"/>
    <property type="match status" value="1"/>
</dbReference>
<organism evidence="9 10">
    <name type="scientific">Chilo suppressalis</name>
    <name type="common">Asiatic rice borer moth</name>
    <dbReference type="NCBI Taxonomy" id="168631"/>
    <lineage>
        <taxon>Eukaryota</taxon>
        <taxon>Metazoa</taxon>
        <taxon>Ecdysozoa</taxon>
        <taxon>Arthropoda</taxon>
        <taxon>Hexapoda</taxon>
        <taxon>Insecta</taxon>
        <taxon>Pterygota</taxon>
        <taxon>Neoptera</taxon>
        <taxon>Endopterygota</taxon>
        <taxon>Lepidoptera</taxon>
        <taxon>Glossata</taxon>
        <taxon>Ditrysia</taxon>
        <taxon>Pyraloidea</taxon>
        <taxon>Crambidae</taxon>
        <taxon>Crambinae</taxon>
        <taxon>Chilo</taxon>
    </lineage>
</organism>
<comment type="subcellular location">
    <subcellularLocation>
        <location evidence="6">Secreted</location>
    </subcellularLocation>
</comment>
<proteinExistence type="inferred from homology"/>
<evidence type="ECO:0000256" key="4">
    <source>
        <dbReference type="ARBA" id="ARBA00022729"/>
    </source>
</evidence>
<keyword evidence="6" id="KW-0964">Secreted</keyword>
<evidence type="ECO:0000256" key="3">
    <source>
        <dbReference type="ARBA" id="ARBA00022685"/>
    </source>
</evidence>
<comment type="similarity">
    <text evidence="1 6">Belongs to the insulin family.</text>
</comment>
<dbReference type="PRINTS" id="PR00276">
    <property type="entry name" value="INSULINFAMLY"/>
</dbReference>
<dbReference type="InterPro" id="IPR036438">
    <property type="entry name" value="Insulin-like_sf"/>
</dbReference>
<feature type="domain" description="Insulin-like" evidence="8">
    <location>
        <begin position="25"/>
        <end position="156"/>
    </location>
</feature>
<evidence type="ECO:0000256" key="7">
    <source>
        <dbReference type="SAM" id="SignalP"/>
    </source>
</evidence>
<dbReference type="InterPro" id="IPR022353">
    <property type="entry name" value="Insulin_CS"/>
</dbReference>
<evidence type="ECO:0000313" key="10">
    <source>
        <dbReference type="Proteomes" id="UP001153292"/>
    </source>
</evidence>
<evidence type="ECO:0000256" key="2">
    <source>
        <dbReference type="ARBA" id="ARBA00011207"/>
    </source>
</evidence>
<feature type="chain" id="PRO_5045980301" description="Insulin-like domain-containing protein" evidence="7">
    <location>
        <begin position="21"/>
        <end position="156"/>
    </location>
</feature>
<dbReference type="InterPro" id="IPR022352">
    <property type="entry name" value="Ins/IGF/rlx"/>
</dbReference>
<evidence type="ECO:0000256" key="5">
    <source>
        <dbReference type="ARBA" id="ARBA00023157"/>
    </source>
</evidence>
<dbReference type="SUPFAM" id="SSF56994">
    <property type="entry name" value="Insulin-like"/>
    <property type="match status" value="1"/>
</dbReference>
<feature type="signal peptide" evidence="7">
    <location>
        <begin position="1"/>
        <end position="20"/>
    </location>
</feature>
<comment type="subunit">
    <text evidence="2">Heterodimer of a B chain and an A chain linked by two disulfide bonds.</text>
</comment>
<dbReference type="Gene3D" id="1.10.100.10">
    <property type="entry name" value="Insulin-like"/>
    <property type="match status" value="1"/>
</dbReference>
<keyword evidence="3" id="KW-0165">Cleavage on pair of basic residues</keyword>
<keyword evidence="4 7" id="KW-0732">Signal</keyword>
<protein>
    <recommendedName>
        <fullName evidence="8">Insulin-like domain-containing protein</fullName>
    </recommendedName>
</protein>